<dbReference type="RefSeq" id="WP_308473835.1">
    <property type="nucleotide sequence ID" value="NZ_OY726394.1"/>
</dbReference>
<evidence type="ECO:0000256" key="1">
    <source>
        <dbReference type="ARBA" id="ARBA00023015"/>
    </source>
</evidence>
<dbReference type="Proteomes" id="UP001190336">
    <property type="component" value="Chromosome"/>
</dbReference>
<dbReference type="SMART" id="SM00346">
    <property type="entry name" value="HTH_ICLR"/>
    <property type="match status" value="1"/>
</dbReference>
<keyword evidence="5" id="KW-1185">Reference proteome</keyword>
<evidence type="ECO:0000259" key="3">
    <source>
        <dbReference type="PROSITE" id="PS51077"/>
    </source>
</evidence>
<dbReference type="EMBL" id="OY726394">
    <property type="protein sequence ID" value="CAJ1503199.1"/>
    <property type="molecule type" value="Genomic_DNA"/>
</dbReference>
<dbReference type="SUPFAM" id="SSF55781">
    <property type="entry name" value="GAF domain-like"/>
    <property type="match status" value="1"/>
</dbReference>
<dbReference type="InterPro" id="IPR036388">
    <property type="entry name" value="WH-like_DNA-bd_sf"/>
</dbReference>
<dbReference type="Pfam" id="PF09339">
    <property type="entry name" value="HTH_IclR"/>
    <property type="match status" value="1"/>
</dbReference>
<dbReference type="SUPFAM" id="SSF46785">
    <property type="entry name" value="Winged helix' DNA-binding domain"/>
    <property type="match status" value="1"/>
</dbReference>
<evidence type="ECO:0000256" key="2">
    <source>
        <dbReference type="ARBA" id="ARBA00023163"/>
    </source>
</evidence>
<dbReference type="PANTHER" id="PTHR30136:SF24">
    <property type="entry name" value="HTH-TYPE TRANSCRIPTIONAL REPRESSOR ALLR"/>
    <property type="match status" value="1"/>
</dbReference>
<accession>A0ABM9LR32</accession>
<dbReference type="Gene3D" id="3.30.450.40">
    <property type="match status" value="1"/>
</dbReference>
<keyword evidence="1" id="KW-0805">Transcription regulation</keyword>
<dbReference type="Gene3D" id="1.10.10.10">
    <property type="entry name" value="Winged helix-like DNA-binding domain superfamily/Winged helix DNA-binding domain"/>
    <property type="match status" value="1"/>
</dbReference>
<dbReference type="InterPro" id="IPR036390">
    <property type="entry name" value="WH_DNA-bd_sf"/>
</dbReference>
<evidence type="ECO:0000313" key="5">
    <source>
        <dbReference type="Proteomes" id="UP001190336"/>
    </source>
</evidence>
<organism evidence="4 5">
    <name type="scientific">[Mycobacterium] kokjensenii</name>
    <dbReference type="NCBI Taxonomy" id="3064287"/>
    <lineage>
        <taxon>Bacteria</taxon>
        <taxon>Bacillati</taxon>
        <taxon>Actinomycetota</taxon>
        <taxon>Actinomycetes</taxon>
        <taxon>Mycobacteriales</taxon>
        <taxon>Mycobacteriaceae</taxon>
        <taxon>Mycolicibacter</taxon>
    </lineage>
</organism>
<sequence>MTAVIGEGGSARPVSSPPTERVMRILELLATDPERHFTLSEISQTLSISHGTCHAILATLANRQWIVRDRHSSGYSWGPALAALARPVNRHAFRPELQRLFDTVGRQVILGVRQGATVVVTDSIGESIAGLRLGPGFRMPLVAPFGREFIAGAAEPVKKEWLSGLGAPSPRLRRRLGAVLDEVSGRGYAIDRMSREYVRVYSALQALAADGEPDEITARLATAFADLTEVDYLPDELDGTAAHPIASVSAPVRGPDGTVAMSVGVAPFTALAATEVADLGEAVREAAERIQAQHAAPAESEENT</sequence>
<dbReference type="InterPro" id="IPR029016">
    <property type="entry name" value="GAF-like_dom_sf"/>
</dbReference>
<evidence type="ECO:0000313" key="4">
    <source>
        <dbReference type="EMBL" id="CAJ1503199.1"/>
    </source>
</evidence>
<name>A0ABM9LR32_9MYCO</name>
<dbReference type="PANTHER" id="PTHR30136">
    <property type="entry name" value="HELIX-TURN-HELIX TRANSCRIPTIONAL REGULATOR, ICLR FAMILY"/>
    <property type="match status" value="1"/>
</dbReference>
<feature type="domain" description="HTH iclR-type" evidence="3">
    <location>
        <begin position="16"/>
        <end position="79"/>
    </location>
</feature>
<protein>
    <submittedName>
        <fullName evidence="4">Helix-turn-helix domain-containing protein</fullName>
    </submittedName>
</protein>
<proteinExistence type="predicted"/>
<dbReference type="InterPro" id="IPR005471">
    <property type="entry name" value="Tscrpt_reg_IclR_N"/>
</dbReference>
<reference evidence="4 5" key="1">
    <citation type="submission" date="2023-08" db="EMBL/GenBank/DDBJ databases">
        <authorList>
            <person name="Folkvardsen B D."/>
            <person name="Norman A."/>
        </authorList>
    </citation>
    <scope>NUCLEOTIDE SEQUENCE [LARGE SCALE GENOMIC DNA]</scope>
    <source>
        <strain evidence="4 5">Mu0083</strain>
    </source>
</reference>
<keyword evidence="2" id="KW-0804">Transcription</keyword>
<dbReference type="PROSITE" id="PS51077">
    <property type="entry name" value="HTH_ICLR"/>
    <property type="match status" value="1"/>
</dbReference>
<gene>
    <name evidence="4" type="ORF">MU0083_003125</name>
</gene>
<dbReference type="InterPro" id="IPR050707">
    <property type="entry name" value="HTH_MetabolicPath_Reg"/>
</dbReference>